<sequence length="86" mass="9039">MGRAGPHQPHSGSRSTFLRTTPAVSWPAVTEVHVRAAGSFFSVGRSLRQWPARQAGPGCAPPLGRGSRLPDGATSCIQRPSGLRPP</sequence>
<protein>
    <submittedName>
        <fullName evidence="2">Uncharacterized protein</fullName>
    </submittedName>
</protein>
<reference evidence="2" key="1">
    <citation type="journal article" date="2022" name="bioRxiv">
        <title>Sequencing and chromosome-scale assembly of the giantPleurodeles waltlgenome.</title>
        <authorList>
            <person name="Brown T."/>
            <person name="Elewa A."/>
            <person name="Iarovenko S."/>
            <person name="Subramanian E."/>
            <person name="Araus A.J."/>
            <person name="Petzold A."/>
            <person name="Susuki M."/>
            <person name="Suzuki K.-i.T."/>
            <person name="Hayashi T."/>
            <person name="Toyoda A."/>
            <person name="Oliveira C."/>
            <person name="Osipova E."/>
            <person name="Leigh N.D."/>
            <person name="Simon A."/>
            <person name="Yun M.H."/>
        </authorList>
    </citation>
    <scope>NUCLEOTIDE SEQUENCE</scope>
    <source>
        <strain evidence="2">20211129_DDA</strain>
        <tissue evidence="2">Liver</tissue>
    </source>
</reference>
<dbReference type="AlphaFoldDB" id="A0AAV7P736"/>
<evidence type="ECO:0000256" key="1">
    <source>
        <dbReference type="SAM" id="MobiDB-lite"/>
    </source>
</evidence>
<feature type="region of interest" description="Disordered" evidence="1">
    <location>
        <begin position="52"/>
        <end position="86"/>
    </location>
</feature>
<evidence type="ECO:0000313" key="3">
    <source>
        <dbReference type="Proteomes" id="UP001066276"/>
    </source>
</evidence>
<comment type="caution">
    <text evidence="2">The sequence shown here is derived from an EMBL/GenBank/DDBJ whole genome shotgun (WGS) entry which is preliminary data.</text>
</comment>
<organism evidence="2 3">
    <name type="scientific">Pleurodeles waltl</name>
    <name type="common">Iberian ribbed newt</name>
    <dbReference type="NCBI Taxonomy" id="8319"/>
    <lineage>
        <taxon>Eukaryota</taxon>
        <taxon>Metazoa</taxon>
        <taxon>Chordata</taxon>
        <taxon>Craniata</taxon>
        <taxon>Vertebrata</taxon>
        <taxon>Euteleostomi</taxon>
        <taxon>Amphibia</taxon>
        <taxon>Batrachia</taxon>
        <taxon>Caudata</taxon>
        <taxon>Salamandroidea</taxon>
        <taxon>Salamandridae</taxon>
        <taxon>Pleurodelinae</taxon>
        <taxon>Pleurodeles</taxon>
    </lineage>
</organism>
<proteinExistence type="predicted"/>
<dbReference type="Proteomes" id="UP001066276">
    <property type="component" value="Chromosome 7"/>
</dbReference>
<evidence type="ECO:0000313" key="2">
    <source>
        <dbReference type="EMBL" id="KAJ1123097.1"/>
    </source>
</evidence>
<keyword evidence="3" id="KW-1185">Reference proteome</keyword>
<dbReference type="EMBL" id="JANPWB010000011">
    <property type="protein sequence ID" value="KAJ1123097.1"/>
    <property type="molecule type" value="Genomic_DNA"/>
</dbReference>
<accession>A0AAV7P736</accession>
<name>A0AAV7P736_PLEWA</name>
<gene>
    <name evidence="2" type="ORF">NDU88_001570</name>
</gene>